<protein>
    <recommendedName>
        <fullName evidence="3">Lipoprotein</fullName>
    </recommendedName>
</protein>
<dbReference type="EMBL" id="JAPMIV010000012">
    <property type="protein sequence ID" value="MDV6374642.1"/>
    <property type="molecule type" value="Genomic_DNA"/>
</dbReference>
<gene>
    <name evidence="1" type="ORF">ORD21_08585</name>
</gene>
<accession>A0ABU4DQD2</accession>
<keyword evidence="2" id="KW-1185">Reference proteome</keyword>
<evidence type="ECO:0000313" key="2">
    <source>
        <dbReference type="Proteomes" id="UP001276150"/>
    </source>
</evidence>
<dbReference type="RefSeq" id="WP_317639963.1">
    <property type="nucleotide sequence ID" value="NZ_JAPMIV010000012.1"/>
</dbReference>
<organism evidence="1 2">
    <name type="scientific">Deinococcus arenicola</name>
    <dbReference type="NCBI Taxonomy" id="2994950"/>
    <lineage>
        <taxon>Bacteria</taxon>
        <taxon>Thermotogati</taxon>
        <taxon>Deinococcota</taxon>
        <taxon>Deinococci</taxon>
        <taxon>Deinococcales</taxon>
        <taxon>Deinococcaceae</taxon>
        <taxon>Deinococcus</taxon>
    </lineage>
</organism>
<evidence type="ECO:0000313" key="1">
    <source>
        <dbReference type="EMBL" id="MDV6374642.1"/>
    </source>
</evidence>
<dbReference type="PROSITE" id="PS51257">
    <property type="entry name" value="PROKAR_LIPOPROTEIN"/>
    <property type="match status" value="1"/>
</dbReference>
<evidence type="ECO:0008006" key="3">
    <source>
        <dbReference type="Google" id="ProtNLM"/>
    </source>
</evidence>
<sequence length="169" mass="17803">MKCPGVVWVGLTLGSLGLAGCGSLKSAPTPLAGDLLSAPTTLNLGGQVLQMTAAPQVVRSLDRFSVRLRVDAGTAAARPSALAAQPRPLKITGIYVVTGSGLWEAPRLNDFSKAQNCLAQLCAWGSGDARDFTAGDDVRVIARLQDAGGKQYWLRDSYSRDIVPLPLIR</sequence>
<name>A0ABU4DQD2_9DEIO</name>
<proteinExistence type="predicted"/>
<dbReference type="Proteomes" id="UP001276150">
    <property type="component" value="Unassembled WGS sequence"/>
</dbReference>
<comment type="caution">
    <text evidence="1">The sequence shown here is derived from an EMBL/GenBank/DDBJ whole genome shotgun (WGS) entry which is preliminary data.</text>
</comment>
<reference evidence="1 2" key="1">
    <citation type="submission" date="2022-11" db="EMBL/GenBank/DDBJ databases">
        <title>Deinococcus ZS9-10, Low Temperature and Draught-tolerating, UV-resistant Bacteria from Continental Antarctica.</title>
        <authorList>
            <person name="Cheng L."/>
        </authorList>
    </citation>
    <scope>NUCLEOTIDE SEQUENCE [LARGE SCALE GENOMIC DNA]</scope>
    <source>
        <strain evidence="1 2">ZS9-10</strain>
    </source>
</reference>